<dbReference type="InterPro" id="IPR033138">
    <property type="entry name" value="Cu_oxidase_CS"/>
</dbReference>
<gene>
    <name evidence="7" type="ORF">RAMLITH_17290</name>
</gene>
<dbReference type="InterPro" id="IPR000923">
    <property type="entry name" value="BlueCu_1"/>
</dbReference>
<dbReference type="PANTHER" id="PTHR38439">
    <property type="entry name" value="AURACYANIN-B"/>
    <property type="match status" value="1"/>
</dbReference>
<dbReference type="GO" id="GO:0042597">
    <property type="term" value="C:periplasmic space"/>
    <property type="evidence" value="ECO:0007669"/>
    <property type="project" value="UniProtKB-SubCell"/>
</dbReference>
<dbReference type="InterPro" id="IPR050845">
    <property type="entry name" value="Cu-binding_ET"/>
</dbReference>
<dbReference type="RefSeq" id="WP_168108694.1">
    <property type="nucleotide sequence ID" value="NZ_VTOX01000006.1"/>
</dbReference>
<keyword evidence="2" id="KW-0479">Metal-binding</keyword>
<dbReference type="GO" id="GO:0005507">
    <property type="term" value="F:copper ion binding"/>
    <property type="evidence" value="ECO:0007669"/>
    <property type="project" value="InterPro"/>
</dbReference>
<accession>A0A7X6DI29</accession>
<dbReference type="EMBL" id="VTOX01000006">
    <property type="protein sequence ID" value="NKE67580.1"/>
    <property type="molecule type" value="Genomic_DNA"/>
</dbReference>
<dbReference type="CDD" id="cd04211">
    <property type="entry name" value="Cupredoxin_like_2"/>
    <property type="match status" value="1"/>
</dbReference>
<feature type="chain" id="PRO_5030753541" evidence="5">
    <location>
        <begin position="22"/>
        <end position="175"/>
    </location>
</feature>
<feature type="domain" description="Blue (type 1) copper" evidence="6">
    <location>
        <begin position="55"/>
        <end position="158"/>
    </location>
</feature>
<evidence type="ECO:0000313" key="7">
    <source>
        <dbReference type="EMBL" id="NKE67580.1"/>
    </source>
</evidence>
<evidence type="ECO:0000256" key="3">
    <source>
        <dbReference type="ARBA" id="ARBA00022764"/>
    </source>
</evidence>
<evidence type="ECO:0000259" key="6">
    <source>
        <dbReference type="Pfam" id="PF00127"/>
    </source>
</evidence>
<organism evidence="7 8">
    <name type="scientific">Ramlibacter lithotrophicus</name>
    <dbReference type="NCBI Taxonomy" id="2606681"/>
    <lineage>
        <taxon>Bacteria</taxon>
        <taxon>Pseudomonadati</taxon>
        <taxon>Pseudomonadota</taxon>
        <taxon>Betaproteobacteria</taxon>
        <taxon>Burkholderiales</taxon>
        <taxon>Comamonadaceae</taxon>
        <taxon>Ramlibacter</taxon>
    </lineage>
</organism>
<name>A0A7X6DI29_9BURK</name>
<proteinExistence type="predicted"/>
<protein>
    <submittedName>
        <fullName evidence="7">Cupredoxin family protein</fullName>
    </submittedName>
</protein>
<evidence type="ECO:0000256" key="1">
    <source>
        <dbReference type="ARBA" id="ARBA00004418"/>
    </source>
</evidence>
<feature type="signal peptide" evidence="5">
    <location>
        <begin position="1"/>
        <end position="21"/>
    </location>
</feature>
<evidence type="ECO:0000256" key="4">
    <source>
        <dbReference type="ARBA" id="ARBA00023008"/>
    </source>
</evidence>
<comment type="subcellular location">
    <subcellularLocation>
        <location evidence="1">Periplasm</location>
    </subcellularLocation>
</comment>
<dbReference type="PANTHER" id="PTHR38439:SF3">
    <property type="entry name" value="COPPER-RESISTANT CUPROPROTEIN COPI"/>
    <property type="match status" value="1"/>
</dbReference>
<keyword evidence="3" id="KW-0574">Periplasm</keyword>
<dbReference type="Pfam" id="PF00127">
    <property type="entry name" value="Copper-bind"/>
    <property type="match status" value="1"/>
</dbReference>
<keyword evidence="4" id="KW-0186">Copper</keyword>
<dbReference type="Proteomes" id="UP000521868">
    <property type="component" value="Unassembled WGS sequence"/>
</dbReference>
<dbReference type="GO" id="GO:0009055">
    <property type="term" value="F:electron transfer activity"/>
    <property type="evidence" value="ECO:0007669"/>
    <property type="project" value="InterPro"/>
</dbReference>
<dbReference type="InterPro" id="IPR008972">
    <property type="entry name" value="Cupredoxin"/>
</dbReference>
<sequence length="175" mass="19011">MRLWNATLPMLLLPLALGANAHEGQQHPAASAKKEQMPWGIAGDARASVKTIVVSMTDDMRFTPNRIEVEQGQTVRLVVRNSGAIMHEFVMGTKKTLDEHAALMMKFPGMEHDEPYMTHVKSGASGEVTWTFNRPGDFDFACLIAGHFQAGMVGTIKVVPASSNRHSAAPGLSRG</sequence>
<keyword evidence="8" id="KW-1185">Reference proteome</keyword>
<dbReference type="PROSITE" id="PS00079">
    <property type="entry name" value="MULTICOPPER_OXIDASE1"/>
    <property type="match status" value="1"/>
</dbReference>
<keyword evidence="5" id="KW-0732">Signal</keyword>
<reference evidence="7 8" key="1">
    <citation type="journal article" date="2020" name="Nature">
        <title>Bacterial chemolithoautotrophy via manganese oxidation.</title>
        <authorList>
            <person name="Yu H."/>
            <person name="Leadbetter J.R."/>
        </authorList>
    </citation>
    <scope>NUCLEOTIDE SEQUENCE [LARGE SCALE GENOMIC DNA]</scope>
    <source>
        <strain evidence="7 8">RBP-1</strain>
    </source>
</reference>
<dbReference type="Gene3D" id="2.60.40.420">
    <property type="entry name" value="Cupredoxins - blue copper proteins"/>
    <property type="match status" value="1"/>
</dbReference>
<evidence type="ECO:0000313" key="8">
    <source>
        <dbReference type="Proteomes" id="UP000521868"/>
    </source>
</evidence>
<dbReference type="SUPFAM" id="SSF49503">
    <property type="entry name" value="Cupredoxins"/>
    <property type="match status" value="1"/>
</dbReference>
<evidence type="ECO:0000256" key="2">
    <source>
        <dbReference type="ARBA" id="ARBA00022723"/>
    </source>
</evidence>
<comment type="caution">
    <text evidence="7">The sequence shown here is derived from an EMBL/GenBank/DDBJ whole genome shotgun (WGS) entry which is preliminary data.</text>
</comment>
<evidence type="ECO:0000256" key="5">
    <source>
        <dbReference type="SAM" id="SignalP"/>
    </source>
</evidence>
<dbReference type="AlphaFoldDB" id="A0A7X6DI29"/>